<evidence type="ECO:0000256" key="14">
    <source>
        <dbReference type="SAM" id="Phobius"/>
    </source>
</evidence>
<comment type="subcellular location">
    <subcellularLocation>
        <location evidence="1">Membrane</location>
        <topology evidence="1">Multi-pass membrane protein</topology>
    </subcellularLocation>
</comment>
<proteinExistence type="inferred from homology"/>
<comment type="caution">
    <text evidence="16">The sequence shown here is derived from an EMBL/GenBank/DDBJ whole genome shotgun (WGS) entry which is preliminary data.</text>
</comment>
<keyword evidence="5" id="KW-0677">Repeat</keyword>
<feature type="transmembrane region" description="Helical" evidence="14">
    <location>
        <begin position="449"/>
        <end position="468"/>
    </location>
</feature>
<dbReference type="EMBL" id="CAJMWW010000128">
    <property type="protein sequence ID" value="CAE6448729.1"/>
    <property type="molecule type" value="Genomic_DNA"/>
</dbReference>
<feature type="transmembrane region" description="Helical" evidence="14">
    <location>
        <begin position="320"/>
        <end position="339"/>
    </location>
</feature>
<name>A0A8H3GG07_9AGAM</name>
<evidence type="ECO:0000256" key="3">
    <source>
        <dbReference type="ARBA" id="ARBA00012210"/>
    </source>
</evidence>
<feature type="domain" description="Palmitoyltransferase DHHC" evidence="15">
    <location>
        <begin position="401"/>
        <end position="539"/>
    </location>
</feature>
<accession>A0A8H3GG07</accession>
<dbReference type="Pfam" id="PF12796">
    <property type="entry name" value="Ank_2"/>
    <property type="match status" value="1"/>
</dbReference>
<dbReference type="EC" id="2.3.1.225" evidence="3"/>
<evidence type="ECO:0000256" key="11">
    <source>
        <dbReference type="ARBA" id="ARBA00048048"/>
    </source>
</evidence>
<feature type="transmembrane region" description="Helical" evidence="14">
    <location>
        <begin position="351"/>
        <end position="368"/>
    </location>
</feature>
<evidence type="ECO:0000256" key="5">
    <source>
        <dbReference type="ARBA" id="ARBA00022737"/>
    </source>
</evidence>
<evidence type="ECO:0000259" key="15">
    <source>
        <dbReference type="Pfam" id="PF01529"/>
    </source>
</evidence>
<evidence type="ECO:0000256" key="6">
    <source>
        <dbReference type="ARBA" id="ARBA00022989"/>
    </source>
</evidence>
<dbReference type="PANTHER" id="PTHR24161">
    <property type="entry name" value="ANK_REP_REGION DOMAIN-CONTAINING PROTEIN-RELATED"/>
    <property type="match status" value="1"/>
</dbReference>
<evidence type="ECO:0000256" key="4">
    <source>
        <dbReference type="ARBA" id="ARBA00022692"/>
    </source>
</evidence>
<evidence type="ECO:0000313" key="17">
    <source>
        <dbReference type="Proteomes" id="UP000663841"/>
    </source>
</evidence>
<evidence type="ECO:0000256" key="8">
    <source>
        <dbReference type="ARBA" id="ARBA00023136"/>
    </source>
</evidence>
<evidence type="ECO:0000256" key="1">
    <source>
        <dbReference type="ARBA" id="ARBA00004141"/>
    </source>
</evidence>
<organism evidence="16 17">
    <name type="scientific">Rhizoctonia solani</name>
    <dbReference type="NCBI Taxonomy" id="456999"/>
    <lineage>
        <taxon>Eukaryota</taxon>
        <taxon>Fungi</taxon>
        <taxon>Dikarya</taxon>
        <taxon>Basidiomycota</taxon>
        <taxon>Agaricomycotina</taxon>
        <taxon>Agaricomycetes</taxon>
        <taxon>Cantharellales</taxon>
        <taxon>Ceratobasidiaceae</taxon>
        <taxon>Rhizoctonia</taxon>
    </lineage>
</organism>
<gene>
    <name evidence="16" type="ORF">RDB_LOCUS120756</name>
</gene>
<dbReference type="InterPro" id="IPR036770">
    <property type="entry name" value="Ankyrin_rpt-contain_sf"/>
</dbReference>
<dbReference type="SUPFAM" id="SSF48403">
    <property type="entry name" value="Ankyrin repeat"/>
    <property type="match status" value="1"/>
</dbReference>
<keyword evidence="7 12" id="KW-0040">ANK repeat</keyword>
<feature type="transmembrane region" description="Helical" evidence="14">
    <location>
        <begin position="907"/>
        <end position="925"/>
    </location>
</feature>
<sequence>MSELAGFSSKGTASTALTADNASATDVAQNPTATIQVPDEGDETNVFLAAQRGDVALLQSLISRGLATASDRDSQNVTPLHWAAINAQLAACEYLLQAGAEVDALGGELVSTPLQWAARNGYIYIIQLLLQHGADPSICDAQGYNTLHLVTHSSGVMAVLYVLQHSDKVPVDSQDSAGHTALMWAAYQGDALSVDLLLKHGASVSAVDAVGLTPLHCQDGKTPRDMAVELKSIGAWRKALEEGGFEEDGRKNSKPLNERNTKLAVLLTPSAFLYLACKTIDMLPWYSGIPLAMAEFFGMHHIVSRVLLNHQSYSEPLTGSPYFAGIILGSLIWVTWGWATILVHALPDHSLAHLLYFVSASLCAYNFFRSITLDPGTCPKPGSAGELKAIIEKLAAEGKLNGQSFCINCMARKPLRSKHCRVCDRCVARFDHHCPWVWNCVGVNNHRQFIIFVSTLVTGIFWFNYLTWQYLSLDSPTSAPPASLPSPSCILPTDLCALTAAHTFIISLSIWSTLQLSWTTILLAGQLWQIARQMTTLEVSNLGRYGFMGGKGGTSLSEQHGHSHNHSHNHSHSAGGHKHKIGGCCGSLINTVMSLTGLERYTKFRAGEGLKRAKSARNPFALGVVGNCTDFWTAGKTLGVDYRTVLDVPPEGFLEAKRRRGNDHEDWNAGGGGGKLMGRLRAMMGQGAVSRGYEPVHAYLLKRHSKDFERTFDVPQAIPLPLGSRGSCDEYPIIIPDVQCRQFRHLMQIIYCQPTDRILLLPPVKYEDTKVAARDYTIYVDVARLSRRFAMNELETWAKERLAKLAHLSGGCVRDGFADLVSEATEGDEENISEYMDQDNPPSSVDVYNLLEFPLLEAVQYARDVSDSPLRYDCLNLMQDLYDDRESATEFVLAFLRIPNLRETEPSLFGCFFLLILSAGNGVWVKNTFTQMDRMALFSAQSFLTPLPDSLKTTWVTPLFKAPSLDNFILRFSDNTVRPLCIEECYHTAFSHWQTNFKEYYKKLADRDPRVPIKALTTLPFRRQELCDFLLNDACTKRCYRIILIKTDKAIEDLYTRLAEYYKPIN</sequence>
<dbReference type="Pfam" id="PF01529">
    <property type="entry name" value="DHHC"/>
    <property type="match status" value="1"/>
</dbReference>
<protein>
    <recommendedName>
        <fullName evidence="3">protein S-acyltransferase</fullName>
        <ecNumber evidence="3">2.3.1.225</ecNumber>
    </recommendedName>
</protein>
<feature type="transmembrane region" description="Helical" evidence="14">
    <location>
        <begin position="289"/>
        <end position="308"/>
    </location>
</feature>
<dbReference type="PROSITE" id="PS50216">
    <property type="entry name" value="DHHC"/>
    <property type="match status" value="1"/>
</dbReference>
<dbReference type="GO" id="GO:0019706">
    <property type="term" value="F:protein-cysteine S-palmitoyltransferase activity"/>
    <property type="evidence" value="ECO:0007669"/>
    <property type="project" value="UniProtKB-EC"/>
</dbReference>
<evidence type="ECO:0000256" key="2">
    <source>
        <dbReference type="ARBA" id="ARBA00010104"/>
    </source>
</evidence>
<keyword evidence="8 14" id="KW-0472">Membrane</keyword>
<evidence type="ECO:0000256" key="7">
    <source>
        <dbReference type="ARBA" id="ARBA00023043"/>
    </source>
</evidence>
<dbReference type="Gene3D" id="1.25.40.20">
    <property type="entry name" value="Ankyrin repeat-containing domain"/>
    <property type="match status" value="1"/>
</dbReference>
<keyword evidence="10" id="KW-0449">Lipoprotein</keyword>
<dbReference type="InterPro" id="IPR001594">
    <property type="entry name" value="Palmitoyltrfase_DHHC"/>
</dbReference>
<dbReference type="InterPro" id="IPR002110">
    <property type="entry name" value="Ankyrin_rpt"/>
</dbReference>
<dbReference type="Pfam" id="PF00023">
    <property type="entry name" value="Ank"/>
    <property type="match status" value="2"/>
</dbReference>
<evidence type="ECO:0000256" key="13">
    <source>
        <dbReference type="SAM" id="MobiDB-lite"/>
    </source>
</evidence>
<keyword evidence="9" id="KW-0564">Palmitate</keyword>
<evidence type="ECO:0000256" key="10">
    <source>
        <dbReference type="ARBA" id="ARBA00023288"/>
    </source>
</evidence>
<evidence type="ECO:0000256" key="12">
    <source>
        <dbReference type="PROSITE-ProRule" id="PRU00023"/>
    </source>
</evidence>
<comment type="similarity">
    <text evidence="2">Belongs to the DHHC palmitoyltransferase family. AKR/ZDHHC17 subfamily.</text>
</comment>
<keyword evidence="6 14" id="KW-1133">Transmembrane helix</keyword>
<feature type="repeat" description="ANK" evidence="12">
    <location>
        <begin position="177"/>
        <end position="209"/>
    </location>
</feature>
<comment type="catalytic activity">
    <reaction evidence="11">
        <text>L-cysteinyl-[protein] + hexadecanoyl-CoA = S-hexadecanoyl-L-cysteinyl-[protein] + CoA</text>
        <dbReference type="Rhea" id="RHEA:36683"/>
        <dbReference type="Rhea" id="RHEA-COMP:10131"/>
        <dbReference type="Rhea" id="RHEA-COMP:11032"/>
        <dbReference type="ChEBI" id="CHEBI:29950"/>
        <dbReference type="ChEBI" id="CHEBI:57287"/>
        <dbReference type="ChEBI" id="CHEBI:57379"/>
        <dbReference type="ChEBI" id="CHEBI:74151"/>
        <dbReference type="EC" id="2.3.1.225"/>
    </reaction>
</comment>
<dbReference type="AlphaFoldDB" id="A0A8H3GG07"/>
<dbReference type="GO" id="GO:0016020">
    <property type="term" value="C:membrane"/>
    <property type="evidence" value="ECO:0007669"/>
    <property type="project" value="UniProtKB-SubCell"/>
</dbReference>
<keyword evidence="4 14" id="KW-0812">Transmembrane</keyword>
<evidence type="ECO:0000313" key="16">
    <source>
        <dbReference type="EMBL" id="CAE6448729.1"/>
    </source>
</evidence>
<feature type="repeat" description="ANK" evidence="12">
    <location>
        <begin position="75"/>
        <end position="107"/>
    </location>
</feature>
<feature type="compositionally biased region" description="Basic residues" evidence="13">
    <location>
        <begin position="562"/>
        <end position="575"/>
    </location>
</feature>
<dbReference type="PROSITE" id="PS50297">
    <property type="entry name" value="ANK_REP_REGION"/>
    <property type="match status" value="3"/>
</dbReference>
<dbReference type="PROSITE" id="PS50088">
    <property type="entry name" value="ANK_REPEAT"/>
    <property type="match status" value="3"/>
</dbReference>
<dbReference type="SMART" id="SM00248">
    <property type="entry name" value="ANK"/>
    <property type="match status" value="5"/>
</dbReference>
<dbReference type="Proteomes" id="UP000663841">
    <property type="component" value="Unassembled WGS sequence"/>
</dbReference>
<feature type="region of interest" description="Disordered" evidence="13">
    <location>
        <begin position="556"/>
        <end position="575"/>
    </location>
</feature>
<dbReference type="PANTHER" id="PTHR24161:SF85">
    <property type="entry name" value="PALMITOYLTRANSFERASE HIP14"/>
    <property type="match status" value="1"/>
</dbReference>
<reference evidence="16" key="1">
    <citation type="submission" date="2021-01" db="EMBL/GenBank/DDBJ databases">
        <authorList>
            <person name="Kaushik A."/>
        </authorList>
    </citation>
    <scope>NUCLEOTIDE SEQUENCE</scope>
    <source>
        <strain evidence="16">AG3-T5</strain>
    </source>
</reference>
<feature type="repeat" description="ANK" evidence="12">
    <location>
        <begin position="109"/>
        <end position="141"/>
    </location>
</feature>
<evidence type="ECO:0000256" key="9">
    <source>
        <dbReference type="ARBA" id="ARBA00023139"/>
    </source>
</evidence>